<evidence type="ECO:0000313" key="2">
    <source>
        <dbReference type="EMBL" id="CUN05379.1"/>
    </source>
</evidence>
<name>A0A173TSX0_9FIRM</name>
<reference evidence="2 4" key="1">
    <citation type="submission" date="2015-09" db="EMBL/GenBank/DDBJ databases">
        <authorList>
            <consortium name="Pathogen Informatics"/>
        </authorList>
    </citation>
    <scope>NUCLEOTIDE SEQUENCE [LARGE SCALE GENOMIC DNA]</scope>
    <source>
        <strain evidence="2 4">2789STDY5834968</strain>
    </source>
</reference>
<accession>A0A173TSX0</accession>
<keyword evidence="1" id="KW-0812">Transmembrane</keyword>
<evidence type="ECO:0000313" key="3">
    <source>
        <dbReference type="EMBL" id="RGM45071.1"/>
    </source>
</evidence>
<keyword evidence="1" id="KW-0472">Membrane</keyword>
<reference evidence="3 5" key="2">
    <citation type="submission" date="2018-08" db="EMBL/GenBank/DDBJ databases">
        <title>A genome reference for cultivated species of the human gut microbiota.</title>
        <authorList>
            <person name="Zou Y."/>
            <person name="Xue W."/>
            <person name="Luo G."/>
        </authorList>
    </citation>
    <scope>NUCLEOTIDE SEQUENCE [LARGE SCALE GENOMIC DNA]</scope>
    <source>
        <strain evidence="3 5">OM08-12AT</strain>
    </source>
</reference>
<organism evidence="2 4">
    <name type="scientific">Agathobacter rectalis</name>
    <dbReference type="NCBI Taxonomy" id="39491"/>
    <lineage>
        <taxon>Bacteria</taxon>
        <taxon>Bacillati</taxon>
        <taxon>Bacillota</taxon>
        <taxon>Clostridia</taxon>
        <taxon>Lachnospirales</taxon>
        <taxon>Lachnospiraceae</taxon>
        <taxon>Agathobacter</taxon>
    </lineage>
</organism>
<proteinExistence type="predicted"/>
<sequence length="229" mass="26399">MWTIDGLETFLKNNNEVISVLIGILSIVVSLCGVYFGRKAYHVAKEIFEKGLRIDQQKVLQQISLDFVIGFFIPLSKFKIAAKSILNNSCDTQSVLHVRGLIIDNTFSVQFPYFDVHKGDVWDALIICKDMEQSEAFNTIMDFVEKARNFDRAITDLYGRLNEYLNPKDAAESQRRAACTLKDFFDTCPSVNQDMFNKGLKMIDDLSQYENKLPKELKIPEMKRKLFRD</sequence>
<evidence type="ECO:0000313" key="5">
    <source>
        <dbReference type="Proteomes" id="UP000260717"/>
    </source>
</evidence>
<evidence type="ECO:0000313" key="4">
    <source>
        <dbReference type="Proteomes" id="UP000095673"/>
    </source>
</evidence>
<gene>
    <name evidence="3" type="ORF">DXC13_13480</name>
    <name evidence="2" type="ORF">ERS852580_01770</name>
</gene>
<dbReference type="AlphaFoldDB" id="A0A173TSX0"/>
<keyword evidence="1" id="KW-1133">Transmembrane helix</keyword>
<evidence type="ECO:0000256" key="1">
    <source>
        <dbReference type="SAM" id="Phobius"/>
    </source>
</evidence>
<dbReference type="EMBL" id="CYXM01000007">
    <property type="protein sequence ID" value="CUN05379.1"/>
    <property type="molecule type" value="Genomic_DNA"/>
</dbReference>
<protein>
    <submittedName>
        <fullName evidence="2">Uncharacterized protein</fullName>
    </submittedName>
</protein>
<dbReference type="Proteomes" id="UP000095673">
    <property type="component" value="Unassembled WGS sequence"/>
</dbReference>
<dbReference type="EMBL" id="QSTI01000028">
    <property type="protein sequence ID" value="RGM45071.1"/>
    <property type="molecule type" value="Genomic_DNA"/>
</dbReference>
<dbReference type="Proteomes" id="UP000260717">
    <property type="component" value="Unassembled WGS sequence"/>
</dbReference>
<feature type="transmembrane region" description="Helical" evidence="1">
    <location>
        <begin position="17"/>
        <end position="36"/>
    </location>
</feature>
<dbReference type="RefSeq" id="WP_055238088.1">
    <property type="nucleotide sequence ID" value="NZ_CYXM01000007.1"/>
</dbReference>